<feature type="region of interest" description="Disordered" evidence="1">
    <location>
        <begin position="103"/>
        <end position="122"/>
    </location>
</feature>
<feature type="region of interest" description="Disordered" evidence="1">
    <location>
        <begin position="1"/>
        <end position="26"/>
    </location>
</feature>
<organism evidence="2 3">
    <name type="scientific">Lottia gigantea</name>
    <name type="common">Giant owl limpet</name>
    <dbReference type="NCBI Taxonomy" id="225164"/>
    <lineage>
        <taxon>Eukaryota</taxon>
        <taxon>Metazoa</taxon>
        <taxon>Spiralia</taxon>
        <taxon>Lophotrochozoa</taxon>
        <taxon>Mollusca</taxon>
        <taxon>Gastropoda</taxon>
        <taxon>Patellogastropoda</taxon>
        <taxon>Lottioidea</taxon>
        <taxon>Lottiidae</taxon>
        <taxon>Lottia</taxon>
    </lineage>
</organism>
<name>V4A5E1_LOTGI</name>
<accession>V4A5E1</accession>
<reference evidence="2 3" key="1">
    <citation type="journal article" date="2013" name="Nature">
        <title>Insights into bilaterian evolution from three spiralian genomes.</title>
        <authorList>
            <person name="Simakov O."/>
            <person name="Marletaz F."/>
            <person name="Cho S.J."/>
            <person name="Edsinger-Gonzales E."/>
            <person name="Havlak P."/>
            <person name="Hellsten U."/>
            <person name="Kuo D.H."/>
            <person name="Larsson T."/>
            <person name="Lv J."/>
            <person name="Arendt D."/>
            <person name="Savage R."/>
            <person name="Osoegawa K."/>
            <person name="de Jong P."/>
            <person name="Grimwood J."/>
            <person name="Chapman J.A."/>
            <person name="Shapiro H."/>
            <person name="Aerts A."/>
            <person name="Otillar R.P."/>
            <person name="Terry A.Y."/>
            <person name="Boore J.L."/>
            <person name="Grigoriev I.V."/>
            <person name="Lindberg D.R."/>
            <person name="Seaver E.C."/>
            <person name="Weisblat D.A."/>
            <person name="Putnam N.H."/>
            <person name="Rokhsar D.S."/>
        </authorList>
    </citation>
    <scope>NUCLEOTIDE SEQUENCE [LARGE SCALE GENOMIC DNA]</scope>
</reference>
<dbReference type="AlphaFoldDB" id="V4A5E1"/>
<evidence type="ECO:0000256" key="1">
    <source>
        <dbReference type="SAM" id="MobiDB-lite"/>
    </source>
</evidence>
<feature type="compositionally biased region" description="Basic and acidic residues" evidence="1">
    <location>
        <begin position="158"/>
        <end position="173"/>
    </location>
</feature>
<dbReference type="RefSeq" id="XP_009059085.1">
    <property type="nucleotide sequence ID" value="XM_009060837.1"/>
</dbReference>
<sequence>MASGQDKPTDPREEQPRDVRPKTFTLSTADEDSLLGIFNKLEVRPETDTPEHFIDWMQQFLISSGRMKEPQLLAQTDFKATTEEYRLPDPLDHRPLRQAVQDDSTYARENTRSHHPLPATNLPRVSTFSAASAFLSLTALAIPAAPPAVAPAAAKPAKIKESSEQEAESRDEVSEAAVDEISQPQEAPMESPAETPEEPPAEPPAEVVQHTSPEPVPDTIDDEQNRPEDEDQPRPSRIRQAPQWIQRGEYVLTQQIPRFQRRADLARSLLPVDFATLAPERLRIVLEMLPTLCKSILPEEFL</sequence>
<proteinExistence type="predicted"/>
<dbReference type="GeneID" id="20243411"/>
<dbReference type="CTD" id="20243411"/>
<evidence type="ECO:0000313" key="2">
    <source>
        <dbReference type="EMBL" id="ESO90230.1"/>
    </source>
</evidence>
<evidence type="ECO:0000313" key="3">
    <source>
        <dbReference type="Proteomes" id="UP000030746"/>
    </source>
</evidence>
<feature type="region of interest" description="Disordered" evidence="1">
    <location>
        <begin position="156"/>
        <end position="242"/>
    </location>
</feature>
<feature type="compositionally biased region" description="Basic and acidic residues" evidence="1">
    <location>
        <begin position="7"/>
        <end position="21"/>
    </location>
</feature>
<dbReference type="Proteomes" id="UP000030746">
    <property type="component" value="Unassembled WGS sequence"/>
</dbReference>
<dbReference type="HOGENOM" id="CLU_1054813_0_0_1"/>
<protein>
    <submittedName>
        <fullName evidence="2">Uncharacterized protein</fullName>
    </submittedName>
</protein>
<dbReference type="EMBL" id="KB202458">
    <property type="protein sequence ID" value="ESO90230.1"/>
    <property type="molecule type" value="Genomic_DNA"/>
</dbReference>
<keyword evidence="3" id="KW-1185">Reference proteome</keyword>
<dbReference type="KEGG" id="lgi:LOTGIDRAFT_175831"/>
<gene>
    <name evidence="2" type="ORF">LOTGIDRAFT_175831</name>
</gene>